<comment type="caution">
    <text evidence="3">The sequence shown here is derived from an EMBL/GenBank/DDBJ whole genome shotgun (WGS) entry which is preliminary data.</text>
</comment>
<dbReference type="PROSITE" id="PS50989">
    <property type="entry name" value="COA_CT_CTER"/>
    <property type="match status" value="1"/>
</dbReference>
<dbReference type="Pfam" id="PF01039">
    <property type="entry name" value="Carboxyl_trans"/>
    <property type="match status" value="1"/>
</dbReference>
<evidence type="ECO:0008006" key="4">
    <source>
        <dbReference type="Google" id="ProtNLM"/>
    </source>
</evidence>
<evidence type="ECO:0000259" key="2">
    <source>
        <dbReference type="PROSITE" id="PS50989"/>
    </source>
</evidence>
<reference evidence="3" key="1">
    <citation type="journal article" date="2014" name="Front. Microbiol.">
        <title>High frequency of phylogenetically diverse reductive dehalogenase-homologous genes in deep subseafloor sedimentary metagenomes.</title>
        <authorList>
            <person name="Kawai M."/>
            <person name="Futagami T."/>
            <person name="Toyoda A."/>
            <person name="Takaki Y."/>
            <person name="Nishi S."/>
            <person name="Hori S."/>
            <person name="Arai W."/>
            <person name="Tsubouchi T."/>
            <person name="Morono Y."/>
            <person name="Uchiyama I."/>
            <person name="Ito T."/>
            <person name="Fujiyama A."/>
            <person name="Inagaki F."/>
            <person name="Takami H."/>
        </authorList>
    </citation>
    <scope>NUCLEOTIDE SEQUENCE</scope>
    <source>
        <strain evidence="3">Expedition CK06-06</strain>
    </source>
</reference>
<dbReference type="InterPro" id="IPR011762">
    <property type="entry name" value="COA_CT_N"/>
</dbReference>
<dbReference type="InterPro" id="IPR051047">
    <property type="entry name" value="AccD/PCCB"/>
</dbReference>
<dbReference type="PANTHER" id="PTHR43842:SF2">
    <property type="entry name" value="PROPIONYL-COA CARBOXYLASE BETA CHAIN, MITOCHONDRIAL"/>
    <property type="match status" value="1"/>
</dbReference>
<dbReference type="EMBL" id="BART01012035">
    <property type="protein sequence ID" value="GAG76328.1"/>
    <property type="molecule type" value="Genomic_DNA"/>
</dbReference>
<dbReference type="AlphaFoldDB" id="X1AVT1"/>
<evidence type="ECO:0000313" key="3">
    <source>
        <dbReference type="EMBL" id="GAG76328.1"/>
    </source>
</evidence>
<dbReference type="PROSITE" id="PS50980">
    <property type="entry name" value="COA_CT_NTER"/>
    <property type="match status" value="1"/>
</dbReference>
<protein>
    <recommendedName>
        <fullName evidence="4">CoA carboxyltransferase C-terminal domain-containing protein</fullName>
    </recommendedName>
</protein>
<sequence length="283" mass="31082">THEELGGAKTHAEKSGVAHFISENEPDCLQMVRRLLSFLPQNNRETPPTIAPTDDPARTDENLLNIIPDEPTKSYDMKQIIISVVDSGDFMEVHQNFAPNLITGFARMDGKAVGIVAQQPAYMAGIIDISASVKGARFVRFCDAFNIPLVSFVDVPGFMPGPKEEQGGIIRHGAKFIYAYAESTVPKVTVITRKAYGGAYIVMSSKHLRGDINYAWPTAEIAVMGPEGAVNVIYREAIAKAKDGDKTRQKLVTEYKEGFAHPYLAAARGYIDDVIDPRVTRPK</sequence>
<feature type="non-terminal residue" evidence="3">
    <location>
        <position position="1"/>
    </location>
</feature>
<dbReference type="GO" id="GO:0004658">
    <property type="term" value="F:propionyl-CoA carboxylase activity"/>
    <property type="evidence" value="ECO:0007669"/>
    <property type="project" value="TreeGrafter"/>
</dbReference>
<proteinExistence type="predicted"/>
<gene>
    <name evidence="3" type="ORF">S01H4_25327</name>
</gene>
<evidence type="ECO:0000259" key="1">
    <source>
        <dbReference type="PROSITE" id="PS50980"/>
    </source>
</evidence>
<dbReference type="SUPFAM" id="SSF52096">
    <property type="entry name" value="ClpP/crotonase"/>
    <property type="match status" value="1"/>
</dbReference>
<accession>X1AVT1</accession>
<feature type="non-terminal residue" evidence="3">
    <location>
        <position position="283"/>
    </location>
</feature>
<feature type="domain" description="CoA carboxyltransferase N-terminal" evidence="1">
    <location>
        <begin position="1"/>
        <end position="51"/>
    </location>
</feature>
<dbReference type="InterPro" id="IPR034733">
    <property type="entry name" value="AcCoA_carboxyl_beta"/>
</dbReference>
<feature type="domain" description="CoA carboxyltransferase C-terminal" evidence="2">
    <location>
        <begin position="52"/>
        <end position="283"/>
    </location>
</feature>
<dbReference type="InterPro" id="IPR029045">
    <property type="entry name" value="ClpP/crotonase-like_dom_sf"/>
</dbReference>
<organism evidence="3">
    <name type="scientific">marine sediment metagenome</name>
    <dbReference type="NCBI Taxonomy" id="412755"/>
    <lineage>
        <taxon>unclassified sequences</taxon>
        <taxon>metagenomes</taxon>
        <taxon>ecological metagenomes</taxon>
    </lineage>
</organism>
<dbReference type="Gene3D" id="3.90.226.10">
    <property type="entry name" value="2-enoyl-CoA Hydratase, Chain A, domain 1"/>
    <property type="match status" value="2"/>
</dbReference>
<dbReference type="InterPro" id="IPR011763">
    <property type="entry name" value="COA_CT_C"/>
</dbReference>
<name>X1AVT1_9ZZZZ</name>
<dbReference type="PANTHER" id="PTHR43842">
    <property type="entry name" value="PROPIONYL-COA CARBOXYLASE BETA CHAIN"/>
    <property type="match status" value="1"/>
</dbReference>